<comment type="caution">
    <text evidence="1">The sequence shown here is derived from an EMBL/GenBank/DDBJ whole genome shotgun (WGS) entry which is preliminary data.</text>
</comment>
<dbReference type="AlphaFoldDB" id="A0A8J3DSW4"/>
<proteinExistence type="predicted"/>
<keyword evidence="2" id="KW-1185">Reference proteome</keyword>
<evidence type="ECO:0000313" key="1">
    <source>
        <dbReference type="EMBL" id="GHD22939.1"/>
    </source>
</evidence>
<dbReference type="RefSeq" id="WP_189507016.1">
    <property type="nucleotide sequence ID" value="NZ_BMZQ01000005.1"/>
</dbReference>
<dbReference type="EMBL" id="BMZQ01000005">
    <property type="protein sequence ID" value="GHD22939.1"/>
    <property type="molecule type" value="Genomic_DNA"/>
</dbReference>
<sequence>MTLSFSQSFPRTLDKLLDRFEGAADTQIEAWLFEGKVARRAAEEKLAASGVKARLRSAYKPLVQAFLEDIDLTGAKSVAVIYPVHADAEERRFLLEAYPLAGLIQLPISFTARSDNELHYEVTVTGQDGSERTTVVEAPNRVHVDHTGARVLSPTGWLRVNRDGQTIEDGRLETDFEVLFETAITQIAGHSWGSTEPFFEELRIEASLPFPDEPLAFGEEAISLTEALHEDLYFSGLEIFHSRSGRPSGDRGLQPGRIVPDIRFADGPLSLSIAMRIHLIRDEPPFCALPLETASEPLSSPDIDEALQSIGGEPLDGESVCGRSIVGRYREGSDALVLISGGQHANEPTGVVGALRAADTLSRRKAAHFAVLPLENPDGYALCAELRETQPRHMLHAARYTALGDDLEYREAEPLHERSAREAFVAHTQPGLHVNLHGYPAHEWTRPMTGYIPRNFALWTVPKGFFLVIRHQPGFAEQSWQLVRIVTAKLAEVPGLVAFNEKQIELYRIHAGELGFEVLHGFPVTVTEDLRHKVPVTLITEYPDETIYGDAFRLGHEAQMQTVLSAYDAWQEISAVS</sequence>
<accession>A0A8J3DSW4</accession>
<reference evidence="1" key="2">
    <citation type="submission" date="2020-09" db="EMBL/GenBank/DDBJ databases">
        <authorList>
            <person name="Sun Q."/>
            <person name="Kim S."/>
        </authorList>
    </citation>
    <scope>NUCLEOTIDE SEQUENCE</scope>
    <source>
        <strain evidence="1">KCTC 42249</strain>
    </source>
</reference>
<reference evidence="1" key="1">
    <citation type="journal article" date="2014" name="Int. J. Syst. Evol. Microbiol.">
        <title>Complete genome sequence of Corynebacterium casei LMG S-19264T (=DSM 44701T), isolated from a smear-ripened cheese.</title>
        <authorList>
            <consortium name="US DOE Joint Genome Institute (JGI-PGF)"/>
            <person name="Walter F."/>
            <person name="Albersmeier A."/>
            <person name="Kalinowski J."/>
            <person name="Ruckert C."/>
        </authorList>
    </citation>
    <scope>NUCLEOTIDE SEQUENCE</scope>
    <source>
        <strain evidence="1">KCTC 42249</strain>
    </source>
</reference>
<organism evidence="1 2">
    <name type="scientific">Tianweitania populi</name>
    <dbReference type="NCBI Taxonomy" id="1607949"/>
    <lineage>
        <taxon>Bacteria</taxon>
        <taxon>Pseudomonadati</taxon>
        <taxon>Pseudomonadota</taxon>
        <taxon>Alphaproteobacteria</taxon>
        <taxon>Hyphomicrobiales</taxon>
        <taxon>Phyllobacteriaceae</taxon>
        <taxon>Tianweitania</taxon>
    </lineage>
</organism>
<dbReference type="SUPFAM" id="SSF53187">
    <property type="entry name" value="Zn-dependent exopeptidases"/>
    <property type="match status" value="1"/>
</dbReference>
<evidence type="ECO:0000313" key="2">
    <source>
        <dbReference type="Proteomes" id="UP000630142"/>
    </source>
</evidence>
<dbReference type="Proteomes" id="UP000630142">
    <property type="component" value="Unassembled WGS sequence"/>
</dbReference>
<name>A0A8J3DSW4_9HYPH</name>
<dbReference type="Gene3D" id="3.40.630.10">
    <property type="entry name" value="Zn peptidases"/>
    <property type="match status" value="1"/>
</dbReference>
<protein>
    <submittedName>
        <fullName evidence="1">Peptidase M14</fullName>
    </submittedName>
</protein>
<gene>
    <name evidence="1" type="ORF">GCM10016234_37690</name>
</gene>